<dbReference type="InterPro" id="IPR012337">
    <property type="entry name" value="RNaseH-like_sf"/>
</dbReference>
<proteinExistence type="predicted"/>
<dbReference type="Proteomes" id="UP000440578">
    <property type="component" value="Unassembled WGS sequence"/>
</dbReference>
<dbReference type="PANTHER" id="PTHR46289">
    <property type="entry name" value="52 KDA REPRESSOR OF THE INHIBITOR OF THE PROTEIN KINASE-LIKE PROTEIN-RELATED"/>
    <property type="match status" value="1"/>
</dbReference>
<organism evidence="3 7">
    <name type="scientific">Amphibalanus amphitrite</name>
    <name type="common">Striped barnacle</name>
    <name type="synonym">Balanus amphitrite</name>
    <dbReference type="NCBI Taxonomy" id="1232801"/>
    <lineage>
        <taxon>Eukaryota</taxon>
        <taxon>Metazoa</taxon>
        <taxon>Ecdysozoa</taxon>
        <taxon>Arthropoda</taxon>
        <taxon>Crustacea</taxon>
        <taxon>Multicrustacea</taxon>
        <taxon>Cirripedia</taxon>
        <taxon>Thoracica</taxon>
        <taxon>Thoracicalcarea</taxon>
        <taxon>Balanomorpha</taxon>
        <taxon>Balanoidea</taxon>
        <taxon>Balanidae</taxon>
        <taxon>Amphibalaninae</taxon>
        <taxon>Amphibalanus</taxon>
    </lineage>
</organism>
<dbReference type="EMBL" id="VIIS01000229">
    <property type="protein sequence ID" value="KAF0311554.1"/>
    <property type="molecule type" value="Genomic_DNA"/>
</dbReference>
<dbReference type="EMBL" id="VIIS01001742">
    <property type="protein sequence ID" value="KAF0293521.1"/>
    <property type="molecule type" value="Genomic_DNA"/>
</dbReference>
<gene>
    <name evidence="3" type="primary">THAP12_2</name>
    <name evidence="6" type="synonym">THAP12_12</name>
    <name evidence="2" type="synonym">THAP12_16</name>
    <name evidence="5" type="synonym">THAP12_17</name>
    <name evidence="4" type="synonym">THAP12_20</name>
    <name evidence="2" type="ORF">FJT64_000855</name>
    <name evidence="3" type="ORF">FJT64_007140</name>
    <name evidence="6" type="ORF">FJT64_017618</name>
    <name evidence="5" type="ORF">FJT64_020455</name>
    <name evidence="4" type="ORF">FJT64_025002</name>
</gene>
<dbReference type="GO" id="GO:0046983">
    <property type="term" value="F:protein dimerization activity"/>
    <property type="evidence" value="ECO:0007669"/>
    <property type="project" value="InterPro"/>
</dbReference>
<dbReference type="EMBL" id="VIIS01001627">
    <property type="protein sequence ID" value="KAF0295309.1"/>
    <property type="molecule type" value="Genomic_DNA"/>
</dbReference>
<comment type="caution">
    <text evidence="3">The sequence shown here is derived from an EMBL/GenBank/DDBJ whole genome shotgun (WGS) entry which is preliminary data.</text>
</comment>
<dbReference type="Pfam" id="PF05699">
    <property type="entry name" value="Dimer_Tnp_hAT"/>
    <property type="match status" value="1"/>
</dbReference>
<evidence type="ECO:0000313" key="5">
    <source>
        <dbReference type="EMBL" id="KAF0308338.1"/>
    </source>
</evidence>
<feature type="domain" description="HAT C-terminal dimerisation" evidence="1">
    <location>
        <begin position="285"/>
        <end position="336"/>
    </location>
</feature>
<sequence>METVVVFLTDGAKRGEILRYAQSSKMDGDKRLKLIKLCQTRFVERHLAVERFLEQLSAIHLALEQIATWQDRRSSSKATALLSAISRTEFLVGLVVVERLAGILRPLALALQDKQLDLTKALQLVDAVKSVLTEQRASSEKEFAVLMRTVECAAEKLSVEVRKPRLPEKSVYRGNAGRDLSTEAYYQITVFNPAVDLVLQDINLRFGKHTQLTASLSKLLPKKTVSTEWSDVEPAYEQFKGLLGSVTDSQVKAEFSVWKAMWRDKPKEEVPTTAISSLNACPAEIFPNVHMLLKVLSVLPVTTAEAERVFSKVARTLTALKTTMTEGRLEALVLLQVHRDHMPATSEVINRFAASACRRREFRLRL</sequence>
<dbReference type="AlphaFoldDB" id="A0A6A4VQV4"/>
<dbReference type="EMBL" id="VIIS01000992">
    <property type="protein sequence ID" value="KAF0302996.1"/>
    <property type="molecule type" value="Genomic_DNA"/>
</dbReference>
<evidence type="ECO:0000313" key="3">
    <source>
        <dbReference type="EMBL" id="KAF0295309.1"/>
    </source>
</evidence>
<accession>A0A6A4VQV4</accession>
<dbReference type="OrthoDB" id="1101576at2759"/>
<dbReference type="PANTHER" id="PTHR46289:SF14">
    <property type="entry name" value="DUF4371 DOMAIN-CONTAINING PROTEIN"/>
    <property type="match status" value="1"/>
</dbReference>
<evidence type="ECO:0000313" key="6">
    <source>
        <dbReference type="EMBL" id="KAF0311554.1"/>
    </source>
</evidence>
<evidence type="ECO:0000313" key="4">
    <source>
        <dbReference type="EMBL" id="KAF0302996.1"/>
    </source>
</evidence>
<protein>
    <submittedName>
        <fullName evidence="3">Repressor of the inhibitor of the protein kinase</fullName>
    </submittedName>
</protein>
<evidence type="ECO:0000313" key="7">
    <source>
        <dbReference type="Proteomes" id="UP000440578"/>
    </source>
</evidence>
<dbReference type="InterPro" id="IPR008906">
    <property type="entry name" value="HATC_C_dom"/>
</dbReference>
<dbReference type="EMBL" id="VIIS01000495">
    <property type="protein sequence ID" value="KAF0308338.1"/>
    <property type="molecule type" value="Genomic_DNA"/>
</dbReference>
<reference evidence="3 7" key="1">
    <citation type="submission" date="2019-07" db="EMBL/GenBank/DDBJ databases">
        <title>Draft genome assembly of a fouling barnacle, Amphibalanus amphitrite (Darwin, 1854): The first reference genome for Thecostraca.</title>
        <authorList>
            <person name="Kim W."/>
        </authorList>
    </citation>
    <scope>NUCLEOTIDE SEQUENCE [LARGE SCALE GENOMIC DNA]</scope>
    <source>
        <strain evidence="3">SNU_AA5</strain>
        <tissue evidence="3">Soma without cirri and trophi</tissue>
    </source>
</reference>
<evidence type="ECO:0000313" key="2">
    <source>
        <dbReference type="EMBL" id="KAF0293521.1"/>
    </source>
</evidence>
<dbReference type="SUPFAM" id="SSF53098">
    <property type="entry name" value="Ribonuclease H-like"/>
    <property type="match status" value="1"/>
</dbReference>
<dbReference type="InterPro" id="IPR052958">
    <property type="entry name" value="IFN-induced_PKR_regulator"/>
</dbReference>
<name>A0A6A4VQV4_AMPAM</name>
<keyword evidence="7" id="KW-1185">Reference proteome</keyword>
<evidence type="ECO:0000259" key="1">
    <source>
        <dbReference type="Pfam" id="PF05699"/>
    </source>
</evidence>